<reference evidence="7" key="1">
    <citation type="journal article" date="2017" name="Nat. Microbiol.">
        <title>Global analysis of biosynthetic gene clusters reveals vast potential of secondary metabolite production in Penicillium species.</title>
        <authorList>
            <person name="Nielsen J.C."/>
            <person name="Grijseels S."/>
            <person name="Prigent S."/>
            <person name="Ji B."/>
            <person name="Dainat J."/>
            <person name="Nielsen K.F."/>
            <person name="Frisvad J.C."/>
            <person name="Workman M."/>
            <person name="Nielsen J."/>
        </authorList>
    </citation>
    <scope>NUCLEOTIDE SEQUENCE [LARGE SCALE GENOMIC DNA]</scope>
    <source>
        <strain evidence="7">IBT 11843</strain>
    </source>
</reference>
<dbReference type="GO" id="GO:0016405">
    <property type="term" value="F:CoA-ligase activity"/>
    <property type="evidence" value="ECO:0007669"/>
    <property type="project" value="TreeGrafter"/>
</dbReference>
<feature type="domain" description="AMP-binding enzyme C-terminal" evidence="5">
    <location>
        <begin position="526"/>
        <end position="610"/>
    </location>
</feature>
<dbReference type="Proteomes" id="UP000191522">
    <property type="component" value="Unassembled WGS sequence"/>
</dbReference>
<dbReference type="FunFam" id="3.30.300.30:FF:000007">
    <property type="entry name" value="4-coumarate--CoA ligase 2"/>
    <property type="match status" value="1"/>
</dbReference>
<name>A0A1V6PAT2_PENDC</name>
<dbReference type="OrthoDB" id="6509636at2759"/>
<dbReference type="InterPro" id="IPR042099">
    <property type="entry name" value="ANL_N_sf"/>
</dbReference>
<comment type="similarity">
    <text evidence="1">Belongs to the ATP-dependent AMP-binding enzyme family.</text>
</comment>
<keyword evidence="7" id="KW-1185">Reference proteome</keyword>
<dbReference type="InterPro" id="IPR025110">
    <property type="entry name" value="AMP-bd_C"/>
</dbReference>
<feature type="domain" description="AMP-dependent synthetase/ligase" evidence="4">
    <location>
        <begin position="91"/>
        <end position="475"/>
    </location>
</feature>
<dbReference type="Gene3D" id="3.30.300.30">
    <property type="match status" value="1"/>
</dbReference>
<dbReference type="EMBL" id="MDYL01000012">
    <property type="protein sequence ID" value="OQD74128.1"/>
    <property type="molecule type" value="Genomic_DNA"/>
</dbReference>
<gene>
    <name evidence="6" type="ORF">PENDEC_c012G03949</name>
</gene>
<dbReference type="PANTHER" id="PTHR24096:SF149">
    <property type="entry name" value="AMP-BINDING DOMAIN-CONTAINING PROTEIN-RELATED"/>
    <property type="match status" value="1"/>
</dbReference>
<protein>
    <recommendedName>
        <fullName evidence="8">AMP-dependent synthetase/ligase domain-containing protein</fullName>
    </recommendedName>
</protein>
<accession>A0A1V6PAT2</accession>
<dbReference type="SUPFAM" id="SSF56801">
    <property type="entry name" value="Acetyl-CoA synthetase-like"/>
    <property type="match status" value="1"/>
</dbReference>
<keyword evidence="3" id="KW-0472">Membrane</keyword>
<dbReference type="AlphaFoldDB" id="A0A1V6PAT2"/>
<keyword evidence="3" id="KW-0812">Transmembrane</keyword>
<keyword evidence="3" id="KW-1133">Transmembrane helix</keyword>
<organism evidence="6 7">
    <name type="scientific">Penicillium decumbens</name>
    <dbReference type="NCBI Taxonomy" id="69771"/>
    <lineage>
        <taxon>Eukaryota</taxon>
        <taxon>Fungi</taxon>
        <taxon>Dikarya</taxon>
        <taxon>Ascomycota</taxon>
        <taxon>Pezizomycotina</taxon>
        <taxon>Eurotiomycetes</taxon>
        <taxon>Eurotiomycetidae</taxon>
        <taxon>Eurotiales</taxon>
        <taxon>Aspergillaceae</taxon>
        <taxon>Penicillium</taxon>
    </lineage>
</organism>
<evidence type="ECO:0008006" key="8">
    <source>
        <dbReference type="Google" id="ProtNLM"/>
    </source>
</evidence>
<evidence type="ECO:0000313" key="7">
    <source>
        <dbReference type="Proteomes" id="UP000191522"/>
    </source>
</evidence>
<evidence type="ECO:0000313" key="6">
    <source>
        <dbReference type="EMBL" id="OQD74128.1"/>
    </source>
</evidence>
<evidence type="ECO:0000256" key="2">
    <source>
        <dbReference type="ARBA" id="ARBA00022598"/>
    </source>
</evidence>
<dbReference type="CDD" id="cd05911">
    <property type="entry name" value="Firefly_Luc_like"/>
    <property type="match status" value="1"/>
</dbReference>
<dbReference type="OMA" id="IPINPIY"/>
<evidence type="ECO:0000259" key="4">
    <source>
        <dbReference type="Pfam" id="PF00501"/>
    </source>
</evidence>
<dbReference type="PROSITE" id="PS00455">
    <property type="entry name" value="AMP_BINDING"/>
    <property type="match status" value="1"/>
</dbReference>
<evidence type="ECO:0000256" key="3">
    <source>
        <dbReference type="SAM" id="Phobius"/>
    </source>
</evidence>
<evidence type="ECO:0000259" key="5">
    <source>
        <dbReference type="Pfam" id="PF13193"/>
    </source>
</evidence>
<dbReference type="STRING" id="69771.A0A1V6PAT2"/>
<sequence length="631" mass="70498">MEPRHRLPRTAEKDHVPCCFLIVLIIFIASICVRFIFDLHNYDLPIHLSLASASASASPPDRHLALPHNMPVSSNYPTVDIPNVDLWSFLFERKDRPFPDDKILYQDADTKRHYTYKGLKDAALDFGKGLRALYDWRKGDVLGIFTPNSIDTPVLMWGTLWAGGIISPANPAYTVEELAFQLKNSGAKAVATQVSVLSVAVEAAKKVGIPEDRIILLGDQRDPNARYKHFTSVRNLSGATRYRKQKITPESDLAFLVYSSGTTGVPKGVMLSHRNIVANILQQALGEGGRLSWNGGPDGQGDRVLAFLPFYHIYGLTCLVTQALYKGYHLIVMSKFDIENWCAHVQNYRATFSYIVPPVALLLGKHPVVDKYDLSSLRMMNCGAAPLTQELVENVYSRIKVGIKQGYGLSETSPTTHTQRWEDWRDHIGSVGRLMPNMEARYMTMPEDGSEPQEVKSGEVGELYVRGPNVFLGYHKNPEATKECLSADGWFRTGDVGYQDVKGNFFITDRVKELIKYKGFQVPPAELEGILVDNEAIDDVAVIGIESEAHGSEVPMACVVRSTKSKSSGTSEEQEAAKIVQWLDSKVAHHKRLRGGVRFVDQIPKNPSGKILRRMLKQKFKDEAQRPKAKL</sequence>
<dbReference type="InterPro" id="IPR000873">
    <property type="entry name" value="AMP-dep_synth/lig_dom"/>
</dbReference>
<dbReference type="PANTHER" id="PTHR24096">
    <property type="entry name" value="LONG-CHAIN-FATTY-ACID--COA LIGASE"/>
    <property type="match status" value="1"/>
</dbReference>
<proteinExistence type="inferred from homology"/>
<dbReference type="Pfam" id="PF00501">
    <property type="entry name" value="AMP-binding"/>
    <property type="match status" value="1"/>
</dbReference>
<dbReference type="Pfam" id="PF13193">
    <property type="entry name" value="AMP-binding_C"/>
    <property type="match status" value="1"/>
</dbReference>
<comment type="caution">
    <text evidence="6">The sequence shown here is derived from an EMBL/GenBank/DDBJ whole genome shotgun (WGS) entry which is preliminary data.</text>
</comment>
<dbReference type="Gene3D" id="3.40.50.12780">
    <property type="entry name" value="N-terminal domain of ligase-like"/>
    <property type="match status" value="1"/>
</dbReference>
<dbReference type="InterPro" id="IPR020845">
    <property type="entry name" value="AMP-binding_CS"/>
</dbReference>
<feature type="transmembrane region" description="Helical" evidence="3">
    <location>
        <begin position="16"/>
        <end position="37"/>
    </location>
</feature>
<dbReference type="InterPro" id="IPR045851">
    <property type="entry name" value="AMP-bd_C_sf"/>
</dbReference>
<keyword evidence="2" id="KW-0436">Ligase</keyword>
<evidence type="ECO:0000256" key="1">
    <source>
        <dbReference type="ARBA" id="ARBA00006432"/>
    </source>
</evidence>